<organism evidence="1 2">
    <name type="scientific">Cerrena zonata</name>
    <dbReference type="NCBI Taxonomy" id="2478898"/>
    <lineage>
        <taxon>Eukaryota</taxon>
        <taxon>Fungi</taxon>
        <taxon>Dikarya</taxon>
        <taxon>Basidiomycota</taxon>
        <taxon>Agaricomycotina</taxon>
        <taxon>Agaricomycetes</taxon>
        <taxon>Polyporales</taxon>
        <taxon>Cerrenaceae</taxon>
        <taxon>Cerrena</taxon>
    </lineage>
</organism>
<dbReference type="AlphaFoldDB" id="A0AAW0GJZ3"/>
<dbReference type="Proteomes" id="UP001385951">
    <property type="component" value="Unassembled WGS sequence"/>
</dbReference>
<evidence type="ECO:0000313" key="2">
    <source>
        <dbReference type="Proteomes" id="UP001385951"/>
    </source>
</evidence>
<name>A0AAW0GJZ3_9APHY</name>
<gene>
    <name evidence="1" type="ORF">QCA50_004858</name>
</gene>
<dbReference type="EMBL" id="JASBNA010000005">
    <property type="protein sequence ID" value="KAK7691459.1"/>
    <property type="molecule type" value="Genomic_DNA"/>
</dbReference>
<protein>
    <submittedName>
        <fullName evidence="1">Uncharacterized protein</fullName>
    </submittedName>
</protein>
<comment type="caution">
    <text evidence="1">The sequence shown here is derived from an EMBL/GenBank/DDBJ whole genome shotgun (WGS) entry which is preliminary data.</text>
</comment>
<evidence type="ECO:0000313" key="1">
    <source>
        <dbReference type="EMBL" id="KAK7691459.1"/>
    </source>
</evidence>
<keyword evidence="2" id="KW-1185">Reference proteome</keyword>
<reference evidence="1 2" key="1">
    <citation type="submission" date="2022-09" db="EMBL/GenBank/DDBJ databases">
        <authorList>
            <person name="Palmer J.M."/>
        </authorList>
    </citation>
    <scope>NUCLEOTIDE SEQUENCE [LARGE SCALE GENOMIC DNA]</scope>
    <source>
        <strain evidence="1 2">DSM 7382</strain>
    </source>
</reference>
<proteinExistence type="predicted"/>
<sequence>MGLFGISLDTSAFNKNDRIGATIALAQKILEKGGRANWLGLSFYMDPCPFISTFPTFPRTRVAGKALVRVAEGKYREASELMENEYPIAAALVPMPLGSMDDDGYFTFTTNARRITLCSAPEELDSNRTKPMHFTAIDGSSWECCDESVDSITELPSSYAVVLGFFNGYFPGASPAINDKNVRLMLVEEHNPGKSHIRSYFMLSGHSNVCKSFREWPQKQFSIGGPSVWNKQSILKEDPNEPLDEMTTVDQRLISNSPARRDEPVSLMAKTERKARWAIPQLTLEKYLTKESSS</sequence>
<accession>A0AAW0GJZ3</accession>